<feature type="transmembrane region" description="Helical" evidence="1">
    <location>
        <begin position="242"/>
        <end position="264"/>
    </location>
</feature>
<comment type="caution">
    <text evidence="3">The sequence shown here is derived from an EMBL/GenBank/DDBJ whole genome shotgun (WGS) entry which is preliminary data.</text>
</comment>
<reference evidence="3" key="1">
    <citation type="journal article" date="2014" name="Int. J. Syst. Evol. Microbiol.">
        <title>Complete genome sequence of Corynebacterium casei LMG S-19264T (=DSM 44701T), isolated from a smear-ripened cheese.</title>
        <authorList>
            <consortium name="US DOE Joint Genome Institute (JGI-PGF)"/>
            <person name="Walter F."/>
            <person name="Albersmeier A."/>
            <person name="Kalinowski J."/>
            <person name="Ruckert C."/>
        </authorList>
    </citation>
    <scope>NUCLEOTIDE SEQUENCE</scope>
    <source>
        <strain evidence="3">CGMCC 1.10998</strain>
    </source>
</reference>
<feature type="domain" description="Cytochrome c assembly protein" evidence="2">
    <location>
        <begin position="31"/>
        <end position="267"/>
    </location>
</feature>
<dbReference type="GO" id="GO:0017004">
    <property type="term" value="P:cytochrome complex assembly"/>
    <property type="evidence" value="ECO:0007669"/>
    <property type="project" value="InterPro"/>
</dbReference>
<dbReference type="InterPro" id="IPR002541">
    <property type="entry name" value="Cyt_c_assembly"/>
</dbReference>
<protein>
    <submittedName>
        <fullName evidence="3">ABC transporter permease</fullName>
    </submittedName>
</protein>
<organism evidence="3 4">
    <name type="scientific">Undibacterium terreum</name>
    <dbReference type="NCBI Taxonomy" id="1224302"/>
    <lineage>
        <taxon>Bacteria</taxon>
        <taxon>Pseudomonadati</taxon>
        <taxon>Pseudomonadota</taxon>
        <taxon>Betaproteobacteria</taxon>
        <taxon>Burkholderiales</taxon>
        <taxon>Oxalobacteraceae</taxon>
        <taxon>Undibacterium</taxon>
    </lineage>
</organism>
<feature type="transmembrane region" description="Helical" evidence="1">
    <location>
        <begin position="115"/>
        <end position="141"/>
    </location>
</feature>
<keyword evidence="1" id="KW-1133">Transmembrane helix</keyword>
<dbReference type="AlphaFoldDB" id="A0A916UQN0"/>
<sequence length="273" mass="30431">MQTYLSFLAAALYLGCIFIPAQKRLLVSVTTAAGWLVHGLALWQTMFSPDAVRVGFAMMLSAALWVSVMVYWLESRNFSLDGLRVLLLPNASLMAILPVFFPGSVITLAGKTAMFPWHIAIALLAYSTLTIAAFHALVMTLQDAHLHMRRRNKPAKWLNARLTTAVERLPALLTMEKILFRLVSIGFLLLSLTVLSGVIFSEQVLGVAFKWDHKTILSLLSWVLFGILLAGRQWRGWRGKTVLSFTLTGFLTLLLAYVGSRFVLEVLLHRSLA</sequence>
<feature type="transmembrane region" description="Helical" evidence="1">
    <location>
        <begin position="213"/>
        <end position="230"/>
    </location>
</feature>
<dbReference type="PANTHER" id="PTHR38034">
    <property type="entry name" value="INNER MEMBRANE PROTEIN YPJD"/>
    <property type="match status" value="1"/>
</dbReference>
<feature type="transmembrane region" description="Helical" evidence="1">
    <location>
        <begin position="52"/>
        <end position="73"/>
    </location>
</feature>
<proteinExistence type="predicted"/>
<dbReference type="EMBL" id="BMED01000003">
    <property type="protein sequence ID" value="GGC82103.1"/>
    <property type="molecule type" value="Genomic_DNA"/>
</dbReference>
<keyword evidence="1" id="KW-0812">Transmembrane</keyword>
<evidence type="ECO:0000313" key="3">
    <source>
        <dbReference type="EMBL" id="GGC82103.1"/>
    </source>
</evidence>
<gene>
    <name evidence="3" type="ORF">GCM10011396_31760</name>
</gene>
<dbReference type="Pfam" id="PF01578">
    <property type="entry name" value="Cytochrom_C_asm"/>
    <property type="match status" value="1"/>
</dbReference>
<accession>A0A916UQN0</accession>
<dbReference type="InterPro" id="IPR052372">
    <property type="entry name" value="YpjD/HemX"/>
</dbReference>
<keyword evidence="1" id="KW-0472">Membrane</keyword>
<feature type="transmembrane region" description="Helical" evidence="1">
    <location>
        <begin position="85"/>
        <end position="109"/>
    </location>
</feature>
<dbReference type="GO" id="GO:0020037">
    <property type="term" value="F:heme binding"/>
    <property type="evidence" value="ECO:0007669"/>
    <property type="project" value="InterPro"/>
</dbReference>
<evidence type="ECO:0000313" key="4">
    <source>
        <dbReference type="Proteomes" id="UP000637423"/>
    </source>
</evidence>
<reference evidence="3" key="2">
    <citation type="submission" date="2020-09" db="EMBL/GenBank/DDBJ databases">
        <authorList>
            <person name="Sun Q."/>
            <person name="Zhou Y."/>
        </authorList>
    </citation>
    <scope>NUCLEOTIDE SEQUENCE</scope>
    <source>
        <strain evidence="3">CGMCC 1.10998</strain>
    </source>
</reference>
<keyword evidence="4" id="KW-1185">Reference proteome</keyword>
<dbReference type="RefSeq" id="WP_188567075.1">
    <property type="nucleotide sequence ID" value="NZ_BMED01000003.1"/>
</dbReference>
<feature type="transmembrane region" description="Helical" evidence="1">
    <location>
        <begin position="178"/>
        <end position="201"/>
    </location>
</feature>
<name>A0A916UQN0_9BURK</name>
<dbReference type="PANTHER" id="PTHR38034:SF1">
    <property type="entry name" value="INNER MEMBRANE PROTEIN YPJD"/>
    <property type="match status" value="1"/>
</dbReference>
<evidence type="ECO:0000256" key="1">
    <source>
        <dbReference type="SAM" id="Phobius"/>
    </source>
</evidence>
<dbReference type="Proteomes" id="UP000637423">
    <property type="component" value="Unassembled WGS sequence"/>
</dbReference>
<evidence type="ECO:0000259" key="2">
    <source>
        <dbReference type="Pfam" id="PF01578"/>
    </source>
</evidence>